<dbReference type="Pfam" id="PF25378">
    <property type="entry name" value="PUA_NSUN2"/>
    <property type="match status" value="1"/>
</dbReference>
<evidence type="ECO:0000256" key="1">
    <source>
        <dbReference type="SAM" id="MobiDB-lite"/>
    </source>
</evidence>
<dbReference type="InterPro" id="IPR057285">
    <property type="entry name" value="Pre-PUA_NSUN2"/>
</dbReference>
<feature type="region of interest" description="Disordered" evidence="1">
    <location>
        <begin position="784"/>
        <end position="806"/>
    </location>
</feature>
<dbReference type="Gene3D" id="3.40.50.150">
    <property type="entry name" value="Vaccinia Virus protein VP39"/>
    <property type="match status" value="3"/>
</dbReference>
<feature type="domain" description="RNA cytosine-C(5)-methyltransferase NSUN2-like pre-PUA" evidence="3">
    <location>
        <begin position="568"/>
        <end position="670"/>
    </location>
</feature>
<organism evidence="5 6">
    <name type="scientific">Acorus calamus</name>
    <name type="common">Sweet flag</name>
    <dbReference type="NCBI Taxonomy" id="4465"/>
    <lineage>
        <taxon>Eukaryota</taxon>
        <taxon>Viridiplantae</taxon>
        <taxon>Streptophyta</taxon>
        <taxon>Embryophyta</taxon>
        <taxon>Tracheophyta</taxon>
        <taxon>Spermatophyta</taxon>
        <taxon>Magnoliopsida</taxon>
        <taxon>Liliopsida</taxon>
        <taxon>Acoraceae</taxon>
        <taxon>Acorus</taxon>
    </lineage>
</organism>
<feature type="domain" description="SAM-dependent methyltransferase RsmB-F/NOP2-type catalytic core" evidence="2">
    <location>
        <begin position="176"/>
        <end position="256"/>
    </location>
</feature>
<sequence>MGGGQKRGRTQRRHFRNGRENVWKKNRPERTTSSSPSVVNADGNTGWETFATQNVAFEQYYKEQGIVREEEWDEFIGVLQKPLPAAFRINSSGQFYQDIRSQLENDFVSSLEVEESATSEGEKEAIRPLPWYPENLAWHLNYSRMQLRKNQTLERFHEFLKQENEIGNITRQEAVSMVIANDVDVQRCNLLIHQTKRMCSANLIVTNHEAQQFPSCHLSGSEEIRRDRLLFDRVLCDVPCSGDGTLRKAPDIWRKCDSFKHIANDVFTFRNVGMGNGLHRLQVLRRSDGSVELLDVTAELPELIRRPGLKKWQVRDKGQWLTSYRDVPQYRKDGIFPSMFPSGQICAEVKSVSGGLRENLGTCEAVSGVESLVSLKTRHQEGISFEQASINDNEETAIKVEEPAEKCACQVDCKITCKEEVSEFPLERCVRIVPHDQNTGAFFIAVFHKLAPLQEKQTSGRTFANRRHNLLENLSGDIIKDECSTGISTLQGSTGENLDMDEAVPNLTSPPGDSSIEQMEVSLENEVSANKNVMKETDKCTAGENGVKGVKGGKGRLQIQGKWRGVDPVVFFRDELTINSIRTFYGISECFPLDDHLVTRNSDAQHVKRIYYVSDSVRDVLNLNFQVGQQLKITSLGLKIFERQTLRADSSSCAYRISSEGLPLLLPYISKQILSASLADFEHLLKYKTIKFADFVDADFGEKASMLKLGCCVILLKQDHQPELVSGKVDASTIAIGCWRGKTNVSVMVSQMDCQELLDRISARLGRERSTAPQIINNESCTAVADENIEDRVPEEDSEDDKPEAA</sequence>
<dbReference type="AlphaFoldDB" id="A0AAV9EQ93"/>
<keyword evidence="6" id="KW-1185">Reference proteome</keyword>
<dbReference type="EMBL" id="JAUJYO010000006">
    <property type="protein sequence ID" value="KAK1315492.1"/>
    <property type="molecule type" value="Genomic_DNA"/>
</dbReference>
<dbReference type="GO" id="GO:0001510">
    <property type="term" value="P:RNA methylation"/>
    <property type="evidence" value="ECO:0007669"/>
    <property type="project" value="InterPro"/>
</dbReference>
<feature type="region of interest" description="Disordered" evidence="1">
    <location>
        <begin position="1"/>
        <end position="45"/>
    </location>
</feature>
<evidence type="ECO:0008006" key="7">
    <source>
        <dbReference type="Google" id="ProtNLM"/>
    </source>
</evidence>
<dbReference type="InterPro" id="IPR029063">
    <property type="entry name" value="SAM-dependent_MTases_sf"/>
</dbReference>
<dbReference type="Pfam" id="PF25376">
    <property type="entry name" value="Pre-PUA_NSUN2"/>
    <property type="match status" value="1"/>
</dbReference>
<dbReference type="InterPro" id="IPR018314">
    <property type="entry name" value="RsmB/NOL1/NOP2-like_CS"/>
</dbReference>
<dbReference type="PRINTS" id="PR02011">
    <property type="entry name" value="RCMTNCL1"/>
</dbReference>
<reference evidence="5" key="2">
    <citation type="submission" date="2023-06" db="EMBL/GenBank/DDBJ databases">
        <authorList>
            <person name="Ma L."/>
            <person name="Liu K.-W."/>
            <person name="Li Z."/>
            <person name="Hsiao Y.-Y."/>
            <person name="Qi Y."/>
            <person name="Fu T."/>
            <person name="Tang G."/>
            <person name="Zhang D."/>
            <person name="Sun W.-H."/>
            <person name="Liu D.-K."/>
            <person name="Li Y."/>
            <person name="Chen G.-Z."/>
            <person name="Liu X.-D."/>
            <person name="Liao X.-Y."/>
            <person name="Jiang Y.-T."/>
            <person name="Yu X."/>
            <person name="Hao Y."/>
            <person name="Huang J."/>
            <person name="Zhao X.-W."/>
            <person name="Ke S."/>
            <person name="Chen Y.-Y."/>
            <person name="Wu W.-L."/>
            <person name="Hsu J.-L."/>
            <person name="Lin Y.-F."/>
            <person name="Huang M.-D."/>
            <person name="Li C.-Y."/>
            <person name="Huang L."/>
            <person name="Wang Z.-W."/>
            <person name="Zhao X."/>
            <person name="Zhong W.-Y."/>
            <person name="Peng D.-H."/>
            <person name="Ahmad S."/>
            <person name="Lan S."/>
            <person name="Zhang J.-S."/>
            <person name="Tsai W.-C."/>
            <person name="Van De Peer Y."/>
            <person name="Liu Z.-J."/>
        </authorList>
    </citation>
    <scope>NUCLEOTIDE SEQUENCE</scope>
    <source>
        <strain evidence="5">CP</strain>
        <tissue evidence="5">Leaves</tissue>
    </source>
</reference>
<dbReference type="InterPro" id="IPR023267">
    <property type="entry name" value="RCMT"/>
</dbReference>
<dbReference type="InterPro" id="IPR057286">
    <property type="entry name" value="PUA_NSUN2"/>
</dbReference>
<feature type="domain" description="RNA cytosine-C(5)-methyltransferase NSUN2-like PUA" evidence="4">
    <location>
        <begin position="672"/>
        <end position="762"/>
    </location>
</feature>
<dbReference type="PRINTS" id="PR02008">
    <property type="entry name" value="RCMTFAMILY"/>
</dbReference>
<evidence type="ECO:0000259" key="3">
    <source>
        <dbReference type="Pfam" id="PF25376"/>
    </source>
</evidence>
<dbReference type="InterPro" id="IPR049560">
    <property type="entry name" value="MeTrfase_RsmB-F_NOP2_cat"/>
</dbReference>
<gene>
    <name evidence="5" type="ORF">QJS10_CPA06g02029</name>
</gene>
<dbReference type="GO" id="GO:0016428">
    <property type="term" value="F:tRNA (cytidine-5-)-methyltransferase activity"/>
    <property type="evidence" value="ECO:0007669"/>
    <property type="project" value="InterPro"/>
</dbReference>
<feature type="compositionally biased region" description="Basic and acidic residues" evidence="1">
    <location>
        <begin position="17"/>
        <end position="30"/>
    </location>
</feature>
<dbReference type="PANTHER" id="PTHR22808:SF1">
    <property type="entry name" value="RNA CYTOSINE-C(5)-METHYLTRANSFERASE NSUN2-RELATED"/>
    <property type="match status" value="1"/>
</dbReference>
<name>A0AAV9EQ93_ACOCL</name>
<feature type="compositionally biased region" description="Acidic residues" evidence="1">
    <location>
        <begin position="787"/>
        <end position="806"/>
    </location>
</feature>
<dbReference type="GO" id="GO:0003723">
    <property type="term" value="F:RNA binding"/>
    <property type="evidence" value="ECO:0007669"/>
    <property type="project" value="InterPro"/>
</dbReference>
<protein>
    <recommendedName>
        <fullName evidence="7">SAM-dependent MTase RsmB/NOP-type domain-containing protein</fullName>
    </recommendedName>
</protein>
<reference evidence="5" key="1">
    <citation type="journal article" date="2023" name="Nat. Commun.">
        <title>Diploid and tetraploid genomes of Acorus and the evolution of monocots.</title>
        <authorList>
            <person name="Ma L."/>
            <person name="Liu K.W."/>
            <person name="Li Z."/>
            <person name="Hsiao Y.Y."/>
            <person name="Qi Y."/>
            <person name="Fu T."/>
            <person name="Tang G.D."/>
            <person name="Zhang D."/>
            <person name="Sun W.H."/>
            <person name="Liu D.K."/>
            <person name="Li Y."/>
            <person name="Chen G.Z."/>
            <person name="Liu X.D."/>
            <person name="Liao X.Y."/>
            <person name="Jiang Y.T."/>
            <person name="Yu X."/>
            <person name="Hao Y."/>
            <person name="Huang J."/>
            <person name="Zhao X.W."/>
            <person name="Ke S."/>
            <person name="Chen Y.Y."/>
            <person name="Wu W.L."/>
            <person name="Hsu J.L."/>
            <person name="Lin Y.F."/>
            <person name="Huang M.D."/>
            <person name="Li C.Y."/>
            <person name="Huang L."/>
            <person name="Wang Z.W."/>
            <person name="Zhao X."/>
            <person name="Zhong W.Y."/>
            <person name="Peng D.H."/>
            <person name="Ahmad S."/>
            <person name="Lan S."/>
            <person name="Zhang J.S."/>
            <person name="Tsai W.C."/>
            <person name="Van de Peer Y."/>
            <person name="Liu Z.J."/>
        </authorList>
    </citation>
    <scope>NUCLEOTIDE SEQUENCE</scope>
    <source>
        <strain evidence="5">CP</strain>
    </source>
</reference>
<feature type="compositionally biased region" description="Polar residues" evidence="1">
    <location>
        <begin position="31"/>
        <end position="45"/>
    </location>
</feature>
<dbReference type="InterPro" id="IPR023270">
    <property type="entry name" value="RCMT_NCL1"/>
</dbReference>
<feature type="compositionally biased region" description="Basic residues" evidence="1">
    <location>
        <begin position="1"/>
        <end position="16"/>
    </location>
</feature>
<proteinExistence type="predicted"/>
<evidence type="ECO:0000313" key="5">
    <source>
        <dbReference type="EMBL" id="KAK1315492.1"/>
    </source>
</evidence>
<evidence type="ECO:0000313" key="6">
    <source>
        <dbReference type="Proteomes" id="UP001180020"/>
    </source>
</evidence>
<accession>A0AAV9EQ93</accession>
<dbReference type="Proteomes" id="UP001180020">
    <property type="component" value="Unassembled WGS sequence"/>
</dbReference>
<evidence type="ECO:0000259" key="2">
    <source>
        <dbReference type="Pfam" id="PF01189"/>
    </source>
</evidence>
<dbReference type="Pfam" id="PF01189">
    <property type="entry name" value="Methyltr_RsmB-F"/>
    <property type="match status" value="1"/>
</dbReference>
<dbReference type="PROSITE" id="PS01153">
    <property type="entry name" value="NOL1_NOP2_SUN"/>
    <property type="match status" value="1"/>
</dbReference>
<evidence type="ECO:0000259" key="4">
    <source>
        <dbReference type="Pfam" id="PF25378"/>
    </source>
</evidence>
<comment type="caution">
    <text evidence="5">The sequence shown here is derived from an EMBL/GenBank/DDBJ whole genome shotgun (WGS) entry which is preliminary data.</text>
</comment>
<dbReference type="SUPFAM" id="SSF53335">
    <property type="entry name" value="S-adenosyl-L-methionine-dependent methyltransferases"/>
    <property type="match status" value="1"/>
</dbReference>
<dbReference type="PANTHER" id="PTHR22808">
    <property type="entry name" value="NCL1 YEAST -RELATED NOL1/NOP2/FMU SUN DOMAIN-CONTAINING"/>
    <property type="match status" value="1"/>
</dbReference>